<evidence type="ECO:0000256" key="1">
    <source>
        <dbReference type="ARBA" id="ARBA00009580"/>
    </source>
</evidence>
<dbReference type="AlphaFoldDB" id="A0AAW4Y2U1"/>
<comment type="similarity">
    <text evidence="1">Belongs to the protein-tyrosine phosphatase family.</text>
</comment>
<dbReference type="InterPro" id="IPR029021">
    <property type="entry name" value="Prot-tyrosine_phosphatase-like"/>
</dbReference>
<dbReference type="Gene3D" id="3.90.190.10">
    <property type="entry name" value="Protein tyrosine phosphatase superfamily"/>
    <property type="match status" value="1"/>
</dbReference>
<dbReference type="PANTHER" id="PTHR31126">
    <property type="entry name" value="TYROSINE-PROTEIN PHOSPHATASE"/>
    <property type="match status" value="1"/>
</dbReference>
<sequence length="265" mass="29676">MPIQAESAALTPEATAEAYTRHLPLAGTTNFRDLGGYQGLDGRTVRWRKLFRSDHLALLSPASQLQLLRELGVARSADFRGQREQTVDHYAIDGLQHHSLAIEPTLVQRAFSLMQQGQRLTPAHTVELMQDTYRSFIHDHAAPFAQFFEMLLDSDAPIVFHCTAGKDRTGWAATLLLTTLGVPQDVVLQDYLLTNDYYHRPAEAVAAAAHIPEEVLQVLWRVQEPFLTAAIQPVLQDYGSIPNYMEKVLGVDAKAQQKLAQMYLE</sequence>
<dbReference type="SUPFAM" id="SSF52799">
    <property type="entry name" value="(Phosphotyrosine protein) phosphatases II"/>
    <property type="match status" value="1"/>
</dbReference>
<dbReference type="RefSeq" id="WP_230780015.1">
    <property type="nucleotide sequence ID" value="NZ_JAJNCT010000030.1"/>
</dbReference>
<name>A0AAW4Y2U1_9BURK</name>
<accession>A0AAW4Y2U1</accession>
<dbReference type="PANTHER" id="PTHR31126:SF1">
    <property type="entry name" value="TYROSINE SPECIFIC PROTEIN PHOSPHATASES DOMAIN-CONTAINING PROTEIN"/>
    <property type="match status" value="1"/>
</dbReference>
<proteinExistence type="inferred from homology"/>
<dbReference type="InterPro" id="IPR016130">
    <property type="entry name" value="Tyr_Pase_AS"/>
</dbReference>
<dbReference type="Pfam" id="PF13350">
    <property type="entry name" value="Y_phosphatase3"/>
    <property type="match status" value="1"/>
</dbReference>
<dbReference type="PROSITE" id="PS00383">
    <property type="entry name" value="TYR_PHOSPHATASE_1"/>
    <property type="match status" value="1"/>
</dbReference>
<organism evidence="2 3">
    <name type="scientific">Comamonas koreensis</name>
    <dbReference type="NCBI Taxonomy" id="160825"/>
    <lineage>
        <taxon>Bacteria</taxon>
        <taxon>Pseudomonadati</taxon>
        <taxon>Pseudomonadota</taxon>
        <taxon>Betaproteobacteria</taxon>
        <taxon>Burkholderiales</taxon>
        <taxon>Comamonadaceae</taxon>
        <taxon>Comamonas</taxon>
    </lineage>
</organism>
<evidence type="ECO:0000313" key="2">
    <source>
        <dbReference type="EMBL" id="MCD2167673.1"/>
    </source>
</evidence>
<comment type="caution">
    <text evidence="2">The sequence shown here is derived from an EMBL/GenBank/DDBJ whole genome shotgun (WGS) entry which is preliminary data.</text>
</comment>
<dbReference type="Proteomes" id="UP001199260">
    <property type="component" value="Unassembled WGS sequence"/>
</dbReference>
<protein>
    <submittedName>
        <fullName evidence="2">Tyrosine-protein phosphatase</fullName>
    </submittedName>
</protein>
<evidence type="ECO:0000313" key="3">
    <source>
        <dbReference type="Proteomes" id="UP001199260"/>
    </source>
</evidence>
<dbReference type="EMBL" id="JAJNCT010000030">
    <property type="protein sequence ID" value="MCD2167673.1"/>
    <property type="molecule type" value="Genomic_DNA"/>
</dbReference>
<reference evidence="2 3" key="1">
    <citation type="submission" date="2021-11" db="EMBL/GenBank/DDBJ databases">
        <title>Genome sequence.</title>
        <authorList>
            <person name="Sun Q."/>
        </authorList>
    </citation>
    <scope>NUCLEOTIDE SEQUENCE [LARGE SCALE GENOMIC DNA]</scope>
    <source>
        <strain evidence="2 3">KCTC 12005</strain>
    </source>
</reference>
<keyword evidence="3" id="KW-1185">Reference proteome</keyword>
<gene>
    <name evidence="2" type="ORF">LPW39_21365</name>
</gene>
<dbReference type="GO" id="GO:0004721">
    <property type="term" value="F:phosphoprotein phosphatase activity"/>
    <property type="evidence" value="ECO:0007669"/>
    <property type="project" value="InterPro"/>
</dbReference>
<dbReference type="InterPro" id="IPR026893">
    <property type="entry name" value="Tyr/Ser_Pase_IphP-type"/>
</dbReference>